<proteinExistence type="predicted"/>
<reference evidence="2" key="1">
    <citation type="submission" date="2024-05" db="EMBL/GenBank/DDBJ databases">
        <title>Planctomycetes of the genus Singulisphaera possess chitinolytic capabilities.</title>
        <authorList>
            <person name="Ivanova A."/>
        </authorList>
    </citation>
    <scope>NUCLEOTIDE SEQUENCE</scope>
    <source>
        <strain evidence="2">Ch08T</strain>
    </source>
</reference>
<dbReference type="RefSeq" id="WP_406694338.1">
    <property type="nucleotide sequence ID" value="NZ_CP155447.1"/>
</dbReference>
<gene>
    <name evidence="2" type="ORF">V5E97_25005</name>
</gene>
<dbReference type="AlphaFoldDB" id="A0AAU7C870"/>
<name>A0AAU7C870_9BACT</name>
<organism evidence="2">
    <name type="scientific">Singulisphaera sp. Ch08</name>
    <dbReference type="NCBI Taxonomy" id="3120278"/>
    <lineage>
        <taxon>Bacteria</taxon>
        <taxon>Pseudomonadati</taxon>
        <taxon>Planctomycetota</taxon>
        <taxon>Planctomycetia</taxon>
        <taxon>Isosphaerales</taxon>
        <taxon>Isosphaeraceae</taxon>
        <taxon>Singulisphaera</taxon>
    </lineage>
</organism>
<dbReference type="EMBL" id="CP155447">
    <property type="protein sequence ID" value="XBH01597.1"/>
    <property type="molecule type" value="Genomic_DNA"/>
</dbReference>
<accession>A0AAU7C870</accession>
<evidence type="ECO:0000313" key="2">
    <source>
        <dbReference type="EMBL" id="XBH01597.1"/>
    </source>
</evidence>
<evidence type="ECO:0000256" key="1">
    <source>
        <dbReference type="SAM" id="MobiDB-lite"/>
    </source>
</evidence>
<feature type="region of interest" description="Disordered" evidence="1">
    <location>
        <begin position="1"/>
        <end position="20"/>
    </location>
</feature>
<sequence>MSDREDTHRSEANAELEREIRKGRKFTPEEAIGRLAGPGAMKGESPVARMQQAEIEIASWLRSHLLDAGGALRVVLHRDVKGSDLLLNDFDRPLLVLANYCQGVLESDYLLEGLVRDTDIEWGREMGERPYFEKEGSPHHPDDPYTVESVRSALSGLLEQLAAGEG</sequence>
<protein>
    <submittedName>
        <fullName evidence="2">Uncharacterized protein</fullName>
    </submittedName>
</protein>